<dbReference type="RefSeq" id="WP_110466489.1">
    <property type="nucleotide sequence ID" value="NZ_JAMOFZ010000021.1"/>
</dbReference>
<comment type="caution">
    <text evidence="2">The sequence shown here is derived from an EMBL/GenBank/DDBJ whole genome shotgun (WGS) entry which is preliminary data.</text>
</comment>
<evidence type="ECO:0000313" key="3">
    <source>
        <dbReference type="Proteomes" id="UP000247540"/>
    </source>
</evidence>
<accession>A0A318SEM7</accession>
<dbReference type="Pfam" id="PF00326">
    <property type="entry name" value="Peptidase_S9"/>
    <property type="match status" value="1"/>
</dbReference>
<feature type="domain" description="Peptidase S9 prolyl oligopeptidase catalytic" evidence="1">
    <location>
        <begin position="152"/>
        <end position="231"/>
    </location>
</feature>
<dbReference type="OrthoDB" id="9798122at2"/>
<dbReference type="PANTHER" id="PTHR34853:SF1">
    <property type="entry name" value="LIPASE 5"/>
    <property type="match status" value="1"/>
</dbReference>
<dbReference type="EMBL" id="QJTC01000022">
    <property type="protein sequence ID" value="PYE74969.1"/>
    <property type="molecule type" value="Genomic_DNA"/>
</dbReference>
<keyword evidence="3" id="KW-1185">Reference proteome</keyword>
<dbReference type="InterPro" id="IPR029058">
    <property type="entry name" value="AB_hydrolase_fold"/>
</dbReference>
<dbReference type="AlphaFoldDB" id="A0A318SEM7"/>
<dbReference type="SUPFAM" id="SSF53474">
    <property type="entry name" value="alpha/beta-Hydrolases"/>
    <property type="match status" value="1"/>
</dbReference>
<dbReference type="Proteomes" id="UP000247540">
    <property type="component" value="Unassembled WGS sequence"/>
</dbReference>
<sequence length="515" mass="52018">MKTHHLLAITSAAALLVACGGGGSDSGGPETVDNSGARGALAFNPPLRVTALTAAEFNARLNETTAGKQLLQVAGTPKCGVNFHYIQYGTVGGVDEATNASGALMVPTGNDPACAGGRPIVLYAHGTTTDKAYNIADITDSTRPGASEGSLIAALYAAQGFIVVAPNYAGYEISKLAYHPYLNADQQSKDMIDSLTAARKALPALGGATDSGKLLITGYSQGGYAALATQRAMQAAGQTVTASAPLSAPSAISLLLDYGSLGAPPLGGTVLLPLITTSWQKQFGNVYSAPGDIYEAQYATNIETLLPSTTPVSTLFSTGRLPQLALYPANAVPGPATAAFAPFYGANNLLTQTFLTANAADTLRNPCPGNAFPPTAASRASTTPLACAPTTGLRKAAVANDLRTFVPNRPTFFCGGANDPTVNFESTRATAGFFSARGLPASALTVLDLETAATGAADPFAAAKAGFAQAKAATAAANGANAAAAVTTAYHGSLVPPFCNAAARGFFQQVLAAGV</sequence>
<evidence type="ECO:0000259" key="1">
    <source>
        <dbReference type="Pfam" id="PF00326"/>
    </source>
</evidence>
<evidence type="ECO:0000313" key="2">
    <source>
        <dbReference type="EMBL" id="PYE74969.1"/>
    </source>
</evidence>
<protein>
    <submittedName>
        <fullName evidence="2">Prolyl oligopeptidase family protein</fullName>
    </submittedName>
</protein>
<dbReference type="GO" id="GO:0008236">
    <property type="term" value="F:serine-type peptidase activity"/>
    <property type="evidence" value="ECO:0007669"/>
    <property type="project" value="InterPro"/>
</dbReference>
<name>A0A318SEM7_9BURK</name>
<organism evidence="2 3">
    <name type="scientific">Xylophilus ampelinus</name>
    <dbReference type="NCBI Taxonomy" id="54067"/>
    <lineage>
        <taxon>Bacteria</taxon>
        <taxon>Pseudomonadati</taxon>
        <taxon>Pseudomonadota</taxon>
        <taxon>Betaproteobacteria</taxon>
        <taxon>Burkholderiales</taxon>
        <taxon>Xylophilus</taxon>
    </lineage>
</organism>
<proteinExistence type="predicted"/>
<dbReference type="GO" id="GO:0016042">
    <property type="term" value="P:lipid catabolic process"/>
    <property type="evidence" value="ECO:0007669"/>
    <property type="project" value="InterPro"/>
</dbReference>
<dbReference type="PROSITE" id="PS51257">
    <property type="entry name" value="PROKAR_LIPOPROTEIN"/>
    <property type="match status" value="1"/>
</dbReference>
<dbReference type="PANTHER" id="PTHR34853">
    <property type="match status" value="1"/>
</dbReference>
<dbReference type="InterPro" id="IPR001375">
    <property type="entry name" value="Peptidase_S9_cat"/>
</dbReference>
<gene>
    <name evidence="2" type="ORF">DFQ15_12251</name>
</gene>
<dbReference type="Gene3D" id="3.40.50.1820">
    <property type="entry name" value="alpha/beta hydrolase"/>
    <property type="match status" value="2"/>
</dbReference>
<dbReference type="InterPro" id="IPR005152">
    <property type="entry name" value="Lipase_secreted"/>
</dbReference>
<reference evidence="2 3" key="1">
    <citation type="submission" date="2018-06" db="EMBL/GenBank/DDBJ databases">
        <title>Genomic Encyclopedia of Type Strains, Phase III (KMG-III): the genomes of soil and plant-associated and newly described type strains.</title>
        <authorList>
            <person name="Whitman W."/>
        </authorList>
    </citation>
    <scope>NUCLEOTIDE SEQUENCE [LARGE SCALE GENOMIC DNA]</scope>
    <source>
        <strain evidence="2 3">CECT 7646</strain>
    </source>
</reference>
<dbReference type="GO" id="GO:0004806">
    <property type="term" value="F:triacylglycerol lipase activity"/>
    <property type="evidence" value="ECO:0007669"/>
    <property type="project" value="InterPro"/>
</dbReference>
<dbReference type="GO" id="GO:0006508">
    <property type="term" value="P:proteolysis"/>
    <property type="evidence" value="ECO:0007669"/>
    <property type="project" value="InterPro"/>
</dbReference>